<keyword evidence="8 11" id="KW-0443">Lipid metabolism</keyword>
<dbReference type="UniPathway" id="UPA00282"/>
<sequence>MTDRLSALDASFLYVEDRDTPMHAGSVMIFDPPKRGFDLDRLASYVAARIESVPRYRQKVVTVPGRIAKPVWVDDTAFDVSYHVRRSGLPRPGTDEQLEEFVARIESRPLDLKRPLWELYIVEGLEHGRFAVITKTHYALVDGLNAVSLDQLLVSRSRRAGPDDAPDPTPWRPRSEPSAIGLVTDAVLDVVRSPSDVVDTLRGGAADLRATYGRMLGALGAAAATLAKVSTRPAPSSPLNVRVSGARRFVMVGTDLEDYRTVRAGLMEGRFAEEVTINDVILATIAGALRSWLLTRGEAVLPTTTIRAMVPVSVMDADDPAAEVVGGLKACYVDLPVGEAGAGIRLQQVAFAMLQEMENGSPVGADALAGIGGFAPPTLHALGARLGSAVSRRLYNLVVTNVPGPQHPLYAMGARLLASYPVLPLSHGQALSIGLTSYDGGVYYGLLADRVTIPDADVLGQCIVDALAELIASQQGTRA</sequence>
<organism evidence="14 15">
    <name type="scientific">Nostocoides japonicum T1-X7</name>
    <dbReference type="NCBI Taxonomy" id="1194083"/>
    <lineage>
        <taxon>Bacteria</taxon>
        <taxon>Bacillati</taxon>
        <taxon>Actinomycetota</taxon>
        <taxon>Actinomycetes</taxon>
        <taxon>Micrococcales</taxon>
        <taxon>Intrasporangiaceae</taxon>
        <taxon>Nostocoides</taxon>
    </lineage>
</organism>
<dbReference type="GO" id="GO:0051701">
    <property type="term" value="P:biological process involved in interaction with host"/>
    <property type="evidence" value="ECO:0007669"/>
    <property type="project" value="TreeGrafter"/>
</dbReference>
<dbReference type="GO" id="GO:0001666">
    <property type="term" value="P:response to hypoxia"/>
    <property type="evidence" value="ECO:0007669"/>
    <property type="project" value="TreeGrafter"/>
</dbReference>
<dbReference type="PANTHER" id="PTHR31650">
    <property type="entry name" value="O-ACYLTRANSFERASE (WSD1-LIKE) FAMILY PROTEIN"/>
    <property type="match status" value="1"/>
</dbReference>
<evidence type="ECO:0000313" key="14">
    <source>
        <dbReference type="EMBL" id="CCH76537.1"/>
    </source>
</evidence>
<protein>
    <recommendedName>
        <fullName evidence="4 11">Diacylglycerol O-acyltransferase</fullName>
        <ecNumber evidence="4 11">2.3.1.20</ecNumber>
    </recommendedName>
</protein>
<evidence type="ECO:0000313" key="15">
    <source>
        <dbReference type="Proteomes" id="UP000035721"/>
    </source>
</evidence>
<evidence type="ECO:0000256" key="4">
    <source>
        <dbReference type="ARBA" id="ARBA00013244"/>
    </source>
</evidence>
<evidence type="ECO:0000256" key="5">
    <source>
        <dbReference type="ARBA" id="ARBA00022516"/>
    </source>
</evidence>
<dbReference type="InterPro" id="IPR045034">
    <property type="entry name" value="O-acyltransferase_WSD1-like"/>
</dbReference>
<keyword evidence="6 11" id="KW-0808">Transferase</keyword>
<dbReference type="PANTHER" id="PTHR31650:SF1">
    <property type="entry name" value="WAX ESTER SYNTHASE_DIACYLGLYCEROL ACYLTRANSFERASE 4-RELATED"/>
    <property type="match status" value="1"/>
</dbReference>
<evidence type="ECO:0000256" key="3">
    <source>
        <dbReference type="ARBA" id="ARBA00009587"/>
    </source>
</evidence>
<name>A0A077LUW5_9MICO</name>
<dbReference type="Proteomes" id="UP000035721">
    <property type="component" value="Unassembled WGS sequence"/>
</dbReference>
<dbReference type="InterPro" id="IPR004255">
    <property type="entry name" value="O-acyltransferase_WSD1_N"/>
</dbReference>
<reference evidence="14 15" key="1">
    <citation type="journal article" date="2013" name="ISME J.">
        <title>A metabolic model for members of the genus Tetrasphaera involved in enhanced biological phosphorus removal.</title>
        <authorList>
            <person name="Kristiansen R."/>
            <person name="Nguyen H.T.T."/>
            <person name="Saunders A.M."/>
            <person name="Nielsen J.L."/>
            <person name="Wimmer R."/>
            <person name="Le V.Q."/>
            <person name="McIlroy S.J."/>
            <person name="Petrovski S."/>
            <person name="Seviour R.J."/>
            <person name="Calteau A."/>
            <person name="Nielsen K.L."/>
            <person name="Nielsen P.H."/>
        </authorList>
    </citation>
    <scope>NUCLEOTIDE SEQUENCE [LARGE SCALE GENOMIC DNA]</scope>
    <source>
        <strain evidence="14 15">T1-X7</strain>
    </source>
</reference>
<keyword evidence="7 11" id="KW-0319">Glycerol metabolism</keyword>
<evidence type="ECO:0000256" key="1">
    <source>
        <dbReference type="ARBA" id="ARBA00004771"/>
    </source>
</evidence>
<gene>
    <name evidence="14" type="ORF">BN12_1300007</name>
</gene>
<dbReference type="AlphaFoldDB" id="A0A077LUW5"/>
<proteinExistence type="inferred from homology"/>
<dbReference type="InterPro" id="IPR009721">
    <property type="entry name" value="O-acyltransferase_WSD1_C"/>
</dbReference>
<feature type="domain" description="O-acyltransferase WSD1 C-terminal" evidence="13">
    <location>
        <begin position="332"/>
        <end position="470"/>
    </location>
</feature>
<dbReference type="STRING" id="1194083.BN12_1300007"/>
<dbReference type="SUPFAM" id="SSF52777">
    <property type="entry name" value="CoA-dependent acyltransferases"/>
    <property type="match status" value="1"/>
</dbReference>
<dbReference type="InterPro" id="IPR014292">
    <property type="entry name" value="Acyl_transf_WS/DGAT"/>
</dbReference>
<keyword evidence="15" id="KW-1185">Reference proteome</keyword>
<dbReference type="Pfam" id="PF06974">
    <property type="entry name" value="WS_DGAT_C"/>
    <property type="match status" value="1"/>
</dbReference>
<feature type="domain" description="O-acyltransferase WSD1-like N-terminal" evidence="12">
    <location>
        <begin position="5"/>
        <end position="280"/>
    </location>
</feature>
<dbReference type="Pfam" id="PF03007">
    <property type="entry name" value="WS_DGAT_cat"/>
    <property type="match status" value="1"/>
</dbReference>
<comment type="pathway">
    <text evidence="1 11">Glycerolipid metabolism; triacylglycerol biosynthesis.</text>
</comment>
<dbReference type="RefSeq" id="WP_048553256.1">
    <property type="nucleotide sequence ID" value="NZ_HF570958.1"/>
</dbReference>
<evidence type="ECO:0000259" key="13">
    <source>
        <dbReference type="Pfam" id="PF06974"/>
    </source>
</evidence>
<evidence type="ECO:0000256" key="2">
    <source>
        <dbReference type="ARBA" id="ARBA00005189"/>
    </source>
</evidence>
<keyword evidence="5 11" id="KW-0444">Lipid biosynthesis</keyword>
<dbReference type="EC" id="2.3.1.20" evidence="4 11"/>
<dbReference type="GO" id="GO:0006071">
    <property type="term" value="P:glycerol metabolic process"/>
    <property type="evidence" value="ECO:0007669"/>
    <property type="project" value="UniProtKB-KW"/>
</dbReference>
<evidence type="ECO:0000256" key="7">
    <source>
        <dbReference type="ARBA" id="ARBA00022798"/>
    </source>
</evidence>
<comment type="catalytic activity">
    <reaction evidence="10 11">
        <text>an acyl-CoA + a 1,2-diacyl-sn-glycerol = a triacyl-sn-glycerol + CoA</text>
        <dbReference type="Rhea" id="RHEA:10868"/>
        <dbReference type="ChEBI" id="CHEBI:17815"/>
        <dbReference type="ChEBI" id="CHEBI:57287"/>
        <dbReference type="ChEBI" id="CHEBI:58342"/>
        <dbReference type="ChEBI" id="CHEBI:64615"/>
        <dbReference type="EC" id="2.3.1.20"/>
    </reaction>
</comment>
<comment type="similarity">
    <text evidence="3 11">Belongs to the long-chain O-acyltransferase family.</text>
</comment>
<evidence type="ECO:0000259" key="12">
    <source>
        <dbReference type="Pfam" id="PF03007"/>
    </source>
</evidence>
<evidence type="ECO:0000256" key="11">
    <source>
        <dbReference type="RuleBase" id="RU361241"/>
    </source>
</evidence>
<comment type="pathway">
    <text evidence="2">Lipid metabolism.</text>
</comment>
<evidence type="ECO:0000256" key="6">
    <source>
        <dbReference type="ARBA" id="ARBA00022679"/>
    </source>
</evidence>
<dbReference type="OrthoDB" id="9810950at2"/>
<evidence type="ECO:0000256" key="9">
    <source>
        <dbReference type="ARBA" id="ARBA00023315"/>
    </source>
</evidence>
<dbReference type="GO" id="GO:0019432">
    <property type="term" value="P:triglyceride biosynthetic process"/>
    <property type="evidence" value="ECO:0007669"/>
    <property type="project" value="UniProtKB-UniPathway"/>
</dbReference>
<evidence type="ECO:0000256" key="10">
    <source>
        <dbReference type="ARBA" id="ARBA00048109"/>
    </source>
</evidence>
<evidence type="ECO:0000256" key="8">
    <source>
        <dbReference type="ARBA" id="ARBA00023098"/>
    </source>
</evidence>
<dbReference type="GO" id="GO:0004144">
    <property type="term" value="F:diacylglycerol O-acyltransferase activity"/>
    <property type="evidence" value="ECO:0007669"/>
    <property type="project" value="UniProtKB-EC"/>
</dbReference>
<dbReference type="EMBL" id="CAJB01000036">
    <property type="protein sequence ID" value="CCH76537.1"/>
    <property type="molecule type" value="Genomic_DNA"/>
</dbReference>
<keyword evidence="9 11" id="KW-0012">Acyltransferase</keyword>
<comment type="caution">
    <text evidence="14">The sequence shown here is derived from an EMBL/GenBank/DDBJ whole genome shotgun (WGS) entry which is preliminary data.</text>
</comment>
<dbReference type="NCBIfam" id="TIGR02946">
    <property type="entry name" value="acyl_WS_DGAT"/>
    <property type="match status" value="1"/>
</dbReference>
<dbReference type="GO" id="GO:0071731">
    <property type="term" value="P:response to nitric oxide"/>
    <property type="evidence" value="ECO:0007669"/>
    <property type="project" value="TreeGrafter"/>
</dbReference>
<dbReference type="GO" id="GO:0005886">
    <property type="term" value="C:plasma membrane"/>
    <property type="evidence" value="ECO:0007669"/>
    <property type="project" value="TreeGrafter"/>
</dbReference>
<accession>A0A077LUW5</accession>